<evidence type="ECO:0000256" key="2">
    <source>
        <dbReference type="ARBA" id="ARBA00008814"/>
    </source>
</evidence>
<evidence type="ECO:0000256" key="7">
    <source>
        <dbReference type="ARBA" id="ARBA00023163"/>
    </source>
</evidence>
<dbReference type="AlphaFoldDB" id="A0A7W5B0B3"/>
<comment type="caution">
    <text evidence="10">The sequence shown here is derived from an EMBL/GenBank/DDBJ whole genome shotgun (WGS) entry which is preliminary data.</text>
</comment>
<dbReference type="SUPFAM" id="SSF51215">
    <property type="entry name" value="Regulatory protein AraC"/>
    <property type="match status" value="1"/>
</dbReference>
<evidence type="ECO:0000259" key="9">
    <source>
        <dbReference type="PROSITE" id="PS50983"/>
    </source>
</evidence>
<evidence type="ECO:0000259" key="8">
    <source>
        <dbReference type="PROSITE" id="PS01124"/>
    </source>
</evidence>
<reference evidence="10 11" key="1">
    <citation type="submission" date="2020-08" db="EMBL/GenBank/DDBJ databases">
        <title>Genomic Encyclopedia of Type Strains, Phase III (KMG-III): the genomes of soil and plant-associated and newly described type strains.</title>
        <authorList>
            <person name="Whitman W."/>
        </authorList>
    </citation>
    <scope>NUCLEOTIDE SEQUENCE [LARGE SCALE GENOMIC DNA]</scope>
    <source>
        <strain evidence="10 11">CECT 5862</strain>
    </source>
</reference>
<name>A0A7W5B0B3_9BACL</name>
<dbReference type="InterPro" id="IPR051313">
    <property type="entry name" value="Bact_iron-sidero_bind"/>
</dbReference>
<feature type="domain" description="Fe/B12 periplasmic-binding" evidence="9">
    <location>
        <begin position="280"/>
        <end position="542"/>
    </location>
</feature>
<dbReference type="PROSITE" id="PS00041">
    <property type="entry name" value="HTH_ARAC_FAMILY_1"/>
    <property type="match status" value="1"/>
</dbReference>
<dbReference type="InterPro" id="IPR018062">
    <property type="entry name" value="HTH_AraC-typ_CS"/>
</dbReference>
<keyword evidence="4" id="KW-0732">Signal</keyword>
<organism evidence="10 11">
    <name type="scientific">Paenibacillus phyllosphaerae</name>
    <dbReference type="NCBI Taxonomy" id="274593"/>
    <lineage>
        <taxon>Bacteria</taxon>
        <taxon>Bacillati</taxon>
        <taxon>Bacillota</taxon>
        <taxon>Bacilli</taxon>
        <taxon>Bacillales</taxon>
        <taxon>Paenibacillaceae</taxon>
        <taxon>Paenibacillus</taxon>
    </lineage>
</organism>
<dbReference type="GO" id="GO:0030288">
    <property type="term" value="C:outer membrane-bounded periplasmic space"/>
    <property type="evidence" value="ECO:0007669"/>
    <property type="project" value="TreeGrafter"/>
</dbReference>
<comment type="similarity">
    <text evidence="2">Belongs to the bacterial solute-binding protein 8 family.</text>
</comment>
<dbReference type="SUPFAM" id="SSF46689">
    <property type="entry name" value="Homeodomain-like"/>
    <property type="match status" value="2"/>
</dbReference>
<evidence type="ECO:0000256" key="6">
    <source>
        <dbReference type="ARBA" id="ARBA00023125"/>
    </source>
</evidence>
<dbReference type="PANTHER" id="PTHR30532:SF26">
    <property type="entry name" value="IRON(3+)-HYDROXAMATE-BINDING PROTEIN FHUD"/>
    <property type="match status" value="1"/>
</dbReference>
<sequence>MNRNGSSASLSFTAFLFRFVHIERRIEQPEHVMLEVNCERHTLLFCEQGEGRLYIGRELFPFVAGKIYPLAPGESYQLEHDRSDALEYKVLHYDAVHMVTGDPELFTRPLFESRDLLNRYSPVPRIGVLDSLYSGRSFQSDAEYSQMNVHFHKLMELIVTRYTLPQAEQSPESPEASILSAIQYVDEHFAQEISVQKLAELANMRPAQFTALFRQITGRKPLEYVNYVRIEQAKELLMRSDDPLRDIASQVGFRDEYYFSRRFRQLTGLAPRQYDRSLQRHTLVQDWAGHEVNIPGKPERILFFGKSAGDLLALGIPVLDGASYSALPPLDLEWALQKQPDLILFDSNNEQLYQRLSRIAPTLTYNSHAKLEERMRKAGSWFGMETEAEEWLTAYDRRSEEMWNNLRGAMQPGETASVLVHHRGTRLFVMGNIGLAPFLYHSHGFRPVSKVREALQAGRAYKEISTESVSQYTGDRIFVMMPECEAARAATKKMFESEEWKALPAVVNGHVYKLEEQLWNIGDAVSCLRLQQLLLQLLEGERSRVNVPSAAAEG</sequence>
<dbReference type="InterPro" id="IPR002491">
    <property type="entry name" value="ABC_transptr_periplasmic_BD"/>
</dbReference>
<proteinExistence type="inferred from homology"/>
<dbReference type="SMART" id="SM00342">
    <property type="entry name" value="HTH_ARAC"/>
    <property type="match status" value="1"/>
</dbReference>
<protein>
    <submittedName>
        <fullName evidence="10">ABC-type Fe3+-hydroxamate transport system substrate-binding protein/AraC-like DNA-binding protein</fullName>
    </submittedName>
</protein>
<dbReference type="Proteomes" id="UP000570361">
    <property type="component" value="Unassembled WGS sequence"/>
</dbReference>
<dbReference type="Pfam" id="PF01497">
    <property type="entry name" value="Peripla_BP_2"/>
    <property type="match status" value="1"/>
</dbReference>
<dbReference type="GO" id="GO:0043565">
    <property type="term" value="F:sequence-specific DNA binding"/>
    <property type="evidence" value="ECO:0007669"/>
    <property type="project" value="InterPro"/>
</dbReference>
<keyword evidence="6 10" id="KW-0238">DNA-binding</keyword>
<dbReference type="InterPro" id="IPR037923">
    <property type="entry name" value="HTH-like"/>
</dbReference>
<dbReference type="Gene3D" id="1.10.10.60">
    <property type="entry name" value="Homeodomain-like"/>
    <property type="match status" value="2"/>
</dbReference>
<dbReference type="Pfam" id="PF12833">
    <property type="entry name" value="HTH_18"/>
    <property type="match status" value="1"/>
</dbReference>
<keyword evidence="3" id="KW-0813">Transport</keyword>
<dbReference type="EMBL" id="JACHXK010000010">
    <property type="protein sequence ID" value="MBB3112110.1"/>
    <property type="molecule type" value="Genomic_DNA"/>
</dbReference>
<dbReference type="PROSITE" id="PS50983">
    <property type="entry name" value="FE_B12_PBP"/>
    <property type="match status" value="1"/>
</dbReference>
<keyword evidence="11" id="KW-1185">Reference proteome</keyword>
<dbReference type="SUPFAM" id="SSF53807">
    <property type="entry name" value="Helical backbone' metal receptor"/>
    <property type="match status" value="1"/>
</dbReference>
<dbReference type="GO" id="GO:0003700">
    <property type="term" value="F:DNA-binding transcription factor activity"/>
    <property type="evidence" value="ECO:0007669"/>
    <property type="project" value="InterPro"/>
</dbReference>
<keyword evidence="7" id="KW-0804">Transcription</keyword>
<feature type="domain" description="HTH araC/xylS-type" evidence="8">
    <location>
        <begin position="179"/>
        <end position="277"/>
    </location>
</feature>
<dbReference type="GO" id="GO:1901678">
    <property type="term" value="P:iron coordination entity transport"/>
    <property type="evidence" value="ECO:0007669"/>
    <property type="project" value="UniProtKB-ARBA"/>
</dbReference>
<dbReference type="PANTHER" id="PTHR30532">
    <property type="entry name" value="IRON III DICITRATE-BINDING PERIPLASMIC PROTEIN"/>
    <property type="match status" value="1"/>
</dbReference>
<evidence type="ECO:0000313" key="11">
    <source>
        <dbReference type="Proteomes" id="UP000570361"/>
    </source>
</evidence>
<dbReference type="InterPro" id="IPR018060">
    <property type="entry name" value="HTH_AraC"/>
</dbReference>
<evidence type="ECO:0000256" key="5">
    <source>
        <dbReference type="ARBA" id="ARBA00023015"/>
    </source>
</evidence>
<dbReference type="PROSITE" id="PS01124">
    <property type="entry name" value="HTH_ARAC_FAMILY_2"/>
    <property type="match status" value="1"/>
</dbReference>
<evidence type="ECO:0000256" key="3">
    <source>
        <dbReference type="ARBA" id="ARBA00022448"/>
    </source>
</evidence>
<evidence type="ECO:0000256" key="4">
    <source>
        <dbReference type="ARBA" id="ARBA00022729"/>
    </source>
</evidence>
<dbReference type="Gene3D" id="3.40.50.1980">
    <property type="entry name" value="Nitrogenase molybdenum iron protein domain"/>
    <property type="match status" value="2"/>
</dbReference>
<gene>
    <name evidence="10" type="ORF">FHS18_004188</name>
</gene>
<dbReference type="RefSeq" id="WP_183602058.1">
    <property type="nucleotide sequence ID" value="NZ_JACHXK010000010.1"/>
</dbReference>
<evidence type="ECO:0000256" key="1">
    <source>
        <dbReference type="ARBA" id="ARBA00004196"/>
    </source>
</evidence>
<keyword evidence="5" id="KW-0805">Transcription regulation</keyword>
<comment type="subcellular location">
    <subcellularLocation>
        <location evidence="1">Cell envelope</location>
    </subcellularLocation>
</comment>
<dbReference type="InterPro" id="IPR009057">
    <property type="entry name" value="Homeodomain-like_sf"/>
</dbReference>
<accession>A0A7W5B0B3</accession>
<evidence type="ECO:0000313" key="10">
    <source>
        <dbReference type="EMBL" id="MBB3112110.1"/>
    </source>
</evidence>